<evidence type="ECO:0000256" key="2">
    <source>
        <dbReference type="ARBA" id="ARBA00008150"/>
    </source>
</evidence>
<dbReference type="PANTHER" id="PTHR38782:SF1">
    <property type="entry name" value="SIGMA-E FACTOR REGULATORY PROTEIN RSEB"/>
    <property type="match status" value="1"/>
</dbReference>
<comment type="subcellular location">
    <subcellularLocation>
        <location evidence="1">Periplasm</location>
    </subcellularLocation>
</comment>
<organism evidence="9 10">
    <name type="scientific">Halomonas litopenaei</name>
    <dbReference type="NCBI Taxonomy" id="2109328"/>
    <lineage>
        <taxon>Bacteria</taxon>
        <taxon>Pseudomonadati</taxon>
        <taxon>Pseudomonadota</taxon>
        <taxon>Gammaproteobacteria</taxon>
        <taxon>Oceanospirillales</taxon>
        <taxon>Halomonadaceae</taxon>
        <taxon>Halomonas</taxon>
    </lineage>
</organism>
<proteinExistence type="inferred from homology"/>
<dbReference type="Gene3D" id="3.30.200.100">
    <property type="entry name" value="MucB/RseB, C-terminal domain"/>
    <property type="match status" value="1"/>
</dbReference>
<comment type="caution">
    <text evidence="9">The sequence shown here is derived from an EMBL/GenBank/DDBJ whole genome shotgun (WGS) entry which is preliminary data.</text>
</comment>
<gene>
    <name evidence="9" type="ORF">C6W88_12700</name>
</gene>
<keyword evidence="3 6" id="KW-0732">Signal</keyword>
<evidence type="ECO:0000256" key="6">
    <source>
        <dbReference type="SAM" id="SignalP"/>
    </source>
</evidence>
<name>A0ABX5IUU4_9GAMM</name>
<evidence type="ECO:0000259" key="8">
    <source>
        <dbReference type="Pfam" id="PF17188"/>
    </source>
</evidence>
<comment type="similarity">
    <text evidence="2">Belongs to the RseB family.</text>
</comment>
<evidence type="ECO:0000259" key="7">
    <source>
        <dbReference type="Pfam" id="PF03888"/>
    </source>
</evidence>
<protein>
    <submittedName>
        <fullName evidence="9">Negative regulator for alginate biosynthesis MucB</fullName>
    </submittedName>
</protein>
<dbReference type="EMBL" id="PXNS01000006">
    <property type="protein sequence ID" value="PTL94338.1"/>
    <property type="molecule type" value="Genomic_DNA"/>
</dbReference>
<evidence type="ECO:0000313" key="10">
    <source>
        <dbReference type="Proteomes" id="UP000241895"/>
    </source>
</evidence>
<evidence type="ECO:0000256" key="4">
    <source>
        <dbReference type="ARBA" id="ARBA00022764"/>
    </source>
</evidence>
<reference evidence="9 10" key="1">
    <citation type="submission" date="2018-03" db="EMBL/GenBank/DDBJ databases">
        <authorList>
            <person name="Zhou J."/>
            <person name="Li X."/>
            <person name="Xue M."/>
            <person name="Yin J."/>
        </authorList>
    </citation>
    <scope>NUCLEOTIDE SEQUENCE [LARGE SCALE GENOMIC DNA]</scope>
    <source>
        <strain evidence="9 10">SYSU ZJ2214</strain>
    </source>
</reference>
<feature type="chain" id="PRO_5046955433" evidence="6">
    <location>
        <begin position="31"/>
        <end position="370"/>
    </location>
</feature>
<sequence length="370" mass="40450">MISMPHQGSLAALAGWLTLSLVCLSLPAQAVADPGVDAVTADAEASADSVADPNSIQSVYDCSALTALSPPESPGDWFERSVWASHCYQYQARAVRIVDEEVVTLSVARDIQQGVERDRLHFLDGPSRSLLREGGAFRFELGDSQGAAPASPQALVEHLSRFYRLRFDGEERIANRHAIRLELLPLDAMRYGYRIWLDRETAIPLKRTLIDERGQVLDTFQLVAMTPPERYDGKVELRRPPSSARLDWRAGWLPRGFVAQPLMAMASDSDGPRRHKLYSDGLSTISLFVEPVAGSRVLRPGVHRLGASHAAVRRVQREGQLLQVVAVGELPPSVLVKVAETLELAEGQPQGVSDGARPEAASNVHQEASS</sequence>
<dbReference type="InterPro" id="IPR033436">
    <property type="entry name" value="MucB/RseB_C"/>
</dbReference>
<evidence type="ECO:0000256" key="3">
    <source>
        <dbReference type="ARBA" id="ARBA00022729"/>
    </source>
</evidence>
<feature type="domain" description="MucB/RseB C-terminal" evidence="8">
    <location>
        <begin position="245"/>
        <end position="342"/>
    </location>
</feature>
<keyword evidence="10" id="KW-1185">Reference proteome</keyword>
<dbReference type="InterPro" id="IPR038484">
    <property type="entry name" value="MucB/RseB_C_sf"/>
</dbReference>
<dbReference type="Pfam" id="PF03888">
    <property type="entry name" value="MucB_RseB"/>
    <property type="match status" value="1"/>
</dbReference>
<evidence type="ECO:0000256" key="5">
    <source>
        <dbReference type="SAM" id="MobiDB-lite"/>
    </source>
</evidence>
<dbReference type="InterPro" id="IPR033434">
    <property type="entry name" value="MucB/RseB_N"/>
</dbReference>
<dbReference type="PANTHER" id="PTHR38782">
    <property type="match status" value="1"/>
</dbReference>
<dbReference type="Proteomes" id="UP000241895">
    <property type="component" value="Unassembled WGS sequence"/>
</dbReference>
<dbReference type="CDD" id="cd16327">
    <property type="entry name" value="RseB"/>
    <property type="match status" value="1"/>
</dbReference>
<dbReference type="Gene3D" id="2.50.20.10">
    <property type="entry name" value="Lipoprotein localisation LolA/LolB/LppX"/>
    <property type="match status" value="1"/>
</dbReference>
<keyword evidence="4" id="KW-0574">Periplasm</keyword>
<dbReference type="InterPro" id="IPR005588">
    <property type="entry name" value="MucB_RseB"/>
</dbReference>
<dbReference type="Pfam" id="PF17188">
    <property type="entry name" value="MucB_RseB_C"/>
    <property type="match status" value="1"/>
</dbReference>
<evidence type="ECO:0000256" key="1">
    <source>
        <dbReference type="ARBA" id="ARBA00004418"/>
    </source>
</evidence>
<feature type="domain" description="MucB/RseB N-terminal" evidence="7">
    <location>
        <begin position="74"/>
        <end position="226"/>
    </location>
</feature>
<feature type="signal peptide" evidence="6">
    <location>
        <begin position="1"/>
        <end position="30"/>
    </location>
</feature>
<evidence type="ECO:0000313" key="9">
    <source>
        <dbReference type="EMBL" id="PTL94338.1"/>
    </source>
</evidence>
<accession>A0ABX5IUU4</accession>
<feature type="region of interest" description="Disordered" evidence="5">
    <location>
        <begin position="347"/>
        <end position="370"/>
    </location>
</feature>